<organism evidence="1 2">
    <name type="scientific">Trichoplusia ni</name>
    <name type="common">Cabbage looper</name>
    <dbReference type="NCBI Taxonomy" id="7111"/>
    <lineage>
        <taxon>Eukaryota</taxon>
        <taxon>Metazoa</taxon>
        <taxon>Ecdysozoa</taxon>
        <taxon>Arthropoda</taxon>
        <taxon>Hexapoda</taxon>
        <taxon>Insecta</taxon>
        <taxon>Pterygota</taxon>
        <taxon>Neoptera</taxon>
        <taxon>Endopterygota</taxon>
        <taxon>Lepidoptera</taxon>
        <taxon>Glossata</taxon>
        <taxon>Ditrysia</taxon>
        <taxon>Noctuoidea</taxon>
        <taxon>Noctuidae</taxon>
        <taxon>Plusiinae</taxon>
        <taxon>Trichoplusia</taxon>
    </lineage>
</organism>
<gene>
    <name evidence="2" type="primary">LOC113500080</name>
</gene>
<dbReference type="InterPro" id="IPR036179">
    <property type="entry name" value="Ig-like_dom_sf"/>
</dbReference>
<accession>A0A7E5W7B3</accession>
<evidence type="ECO:0000313" key="1">
    <source>
        <dbReference type="Proteomes" id="UP000322000"/>
    </source>
</evidence>
<protein>
    <submittedName>
        <fullName evidence="2">Uncharacterized protein LOC113500080</fullName>
    </submittedName>
</protein>
<dbReference type="Proteomes" id="UP000322000">
    <property type="component" value="Chromosome 13"/>
</dbReference>
<dbReference type="KEGG" id="tnl:113500080"/>
<name>A0A7E5W7B3_TRINI</name>
<dbReference type="Gene3D" id="2.60.40.10">
    <property type="entry name" value="Immunoglobulins"/>
    <property type="match status" value="1"/>
</dbReference>
<dbReference type="RefSeq" id="XP_026736553.1">
    <property type="nucleotide sequence ID" value="XM_026880752.1"/>
</dbReference>
<reference evidence="2" key="1">
    <citation type="submission" date="2025-08" db="UniProtKB">
        <authorList>
            <consortium name="RefSeq"/>
        </authorList>
    </citation>
    <scope>IDENTIFICATION</scope>
</reference>
<dbReference type="GeneID" id="113500080"/>
<proteinExistence type="predicted"/>
<dbReference type="SUPFAM" id="SSF48726">
    <property type="entry name" value="Immunoglobulin"/>
    <property type="match status" value="1"/>
</dbReference>
<dbReference type="InParanoid" id="A0A7E5W7B3"/>
<dbReference type="AlphaFoldDB" id="A0A7E5W7B3"/>
<dbReference type="OrthoDB" id="7490847at2759"/>
<dbReference type="InterPro" id="IPR013783">
    <property type="entry name" value="Ig-like_fold"/>
</dbReference>
<evidence type="ECO:0000313" key="2">
    <source>
        <dbReference type="RefSeq" id="XP_026736553.1"/>
    </source>
</evidence>
<sequence length="307" mass="35673">MDIYNDHNFSADFPKPFARPMIMLMRGLKSVTAVEGSTVTFDVRYHVTSQDLMHTVWYVGEEMAIAPNRHFDIKQKCATWVLIIRRVTPNMAGEVKVQLRFAYPGYSVILGTSTAILDVIPKYSKRAKKVPKDFLQGHLDIMPWDFNFVYPSHKPKCTLPNGWVMPHCRRALELYTNIRKPHRNHTKIYLSLIRFRNGKYFIQNTFGGDQNSSVVVYMHSDIFHDHHDITKVTHIGIEWLAPSCRCQYLVEEEVDPGVFNQIAITKKHYVNIKAPPFGSLVLIRISSFRTRKLPNIHDDFEKFRPPI</sequence>
<keyword evidence="1" id="KW-1185">Reference proteome</keyword>